<evidence type="ECO:0000313" key="1">
    <source>
        <dbReference type="EMBL" id="SVD59340.1"/>
    </source>
</evidence>
<dbReference type="EMBL" id="UINC01160599">
    <property type="protein sequence ID" value="SVD59340.1"/>
    <property type="molecule type" value="Genomic_DNA"/>
</dbReference>
<gene>
    <name evidence="1" type="ORF">METZ01_LOCUS412194</name>
</gene>
<accession>A0A382WL50</accession>
<dbReference type="AlphaFoldDB" id="A0A382WL50"/>
<sequence length="28" mass="3209">MLGDKSRSFRKYAGHINSKFNSAAFVIY</sequence>
<name>A0A382WL50_9ZZZZ</name>
<protein>
    <submittedName>
        <fullName evidence="1">Uncharacterized protein</fullName>
    </submittedName>
</protein>
<feature type="non-terminal residue" evidence="1">
    <location>
        <position position="28"/>
    </location>
</feature>
<reference evidence="1" key="1">
    <citation type="submission" date="2018-05" db="EMBL/GenBank/DDBJ databases">
        <authorList>
            <person name="Lanie J.A."/>
            <person name="Ng W.-L."/>
            <person name="Kazmierczak K.M."/>
            <person name="Andrzejewski T.M."/>
            <person name="Davidsen T.M."/>
            <person name="Wayne K.J."/>
            <person name="Tettelin H."/>
            <person name="Glass J.I."/>
            <person name="Rusch D."/>
            <person name="Podicherti R."/>
            <person name="Tsui H.-C.T."/>
            <person name="Winkler M.E."/>
        </authorList>
    </citation>
    <scope>NUCLEOTIDE SEQUENCE</scope>
</reference>
<proteinExistence type="predicted"/>
<organism evidence="1">
    <name type="scientific">marine metagenome</name>
    <dbReference type="NCBI Taxonomy" id="408172"/>
    <lineage>
        <taxon>unclassified sequences</taxon>
        <taxon>metagenomes</taxon>
        <taxon>ecological metagenomes</taxon>
    </lineage>
</organism>